<dbReference type="OrthoDB" id="102442at2759"/>
<feature type="compositionally biased region" description="Polar residues" evidence="6">
    <location>
        <begin position="23"/>
        <end position="33"/>
    </location>
</feature>
<dbReference type="GO" id="GO:0090435">
    <property type="term" value="P:protein localization to nuclear envelope"/>
    <property type="evidence" value="ECO:0000318"/>
    <property type="project" value="GO_Central"/>
</dbReference>
<dbReference type="PROSITE" id="PS51841">
    <property type="entry name" value="LTD"/>
    <property type="match status" value="1"/>
</dbReference>
<feature type="coiled-coil region" evidence="5">
    <location>
        <begin position="42"/>
        <end position="76"/>
    </location>
</feature>
<dbReference type="GO" id="GO:0008284">
    <property type="term" value="P:positive regulation of cell population proliferation"/>
    <property type="evidence" value="ECO:0007669"/>
    <property type="project" value="EnsemblMetazoa"/>
</dbReference>
<dbReference type="GO" id="GO:0031507">
    <property type="term" value="P:heterochromatin formation"/>
    <property type="evidence" value="ECO:0000318"/>
    <property type="project" value="GO_Central"/>
</dbReference>
<dbReference type="Gene3D" id="1.20.5.1160">
    <property type="entry name" value="Vasodilator-stimulated phosphoprotein"/>
    <property type="match status" value="1"/>
</dbReference>
<dbReference type="Proteomes" id="UP000005239">
    <property type="component" value="Unassembled WGS sequence"/>
</dbReference>
<evidence type="ECO:0000256" key="3">
    <source>
        <dbReference type="ARBA" id="ARBA00023054"/>
    </source>
</evidence>
<dbReference type="SUPFAM" id="SSF74853">
    <property type="entry name" value="Lamin A/C globular tail domain"/>
    <property type="match status" value="1"/>
</dbReference>
<keyword evidence="2" id="KW-0403">Intermediate filament</keyword>
<organism evidence="7 8">
    <name type="scientific">Pristionchus pacificus</name>
    <name type="common">Parasitic nematode worm</name>
    <dbReference type="NCBI Taxonomy" id="54126"/>
    <lineage>
        <taxon>Eukaryota</taxon>
        <taxon>Metazoa</taxon>
        <taxon>Ecdysozoa</taxon>
        <taxon>Nematoda</taxon>
        <taxon>Chromadorea</taxon>
        <taxon>Rhabditida</taxon>
        <taxon>Rhabditina</taxon>
        <taxon>Diplogasteromorpha</taxon>
        <taxon>Diplogasteroidea</taxon>
        <taxon>Neodiplogasteridae</taxon>
        <taxon>Pristionchus</taxon>
    </lineage>
</organism>
<keyword evidence="8" id="KW-1185">Reference proteome</keyword>
<evidence type="ECO:0000313" key="7">
    <source>
        <dbReference type="EnsemblMetazoa" id="PPA32087.1"/>
    </source>
</evidence>
<accession>A0A8R1YKI2</accession>
<dbReference type="GO" id="GO:0005652">
    <property type="term" value="C:nuclear lamina"/>
    <property type="evidence" value="ECO:0000318"/>
    <property type="project" value="GO_Central"/>
</dbReference>
<evidence type="ECO:0000256" key="1">
    <source>
        <dbReference type="ARBA" id="ARBA00004123"/>
    </source>
</evidence>
<sequence length="577" mass="66304">MSQSKRRTTARSINASHADESGLNDSTNSSMFEQRTHEKDRLQGLNTRLAEYIERVRQLESENERLTVSIRDTEVVQKKEKNSLENRYEVELSRLRDALNLRTGEIAKLQVERDTALAEFAEIKKKADRFEHDLKSAINNERKAMAALDDSIADKNKLKKDNEYLTKRNAELELEVRKLTSQVESLKKNLEDETLLRTGTQSKLDAALEDLRFQTRNLKTQLEEETKKRQVEMTTVSRRIENEYEEKLAAMLEETRRKTIENITRNKEKTVNDLRNQLDHVNNLLNESTEREKEMRIRMREVESESGSYAKTLSDLEKKLAEMDKRLADEQSLRRSLLDDKDRQLEMYQRRVKDLNDEIARLMAECNELADAKVLLDSELRDYESLLMSEESRLNLSQRSSPQVTRTTVSRTEESSSSTSRSGVKRRRLSDGDGSSIGGGVRYTHYKAKIESSHKTPIKIVEAAESGEYIKLENESDEDIKIAGWMLKSINDGQETMFKFHTKTVIPANSAITVYSKDSGAKNIPPSFVMKNYNWPGGRHPMVVLSNAKNEMMASLTTLTDEVNGDSVDPNERCAIM</sequence>
<dbReference type="GO" id="GO:0007346">
    <property type="term" value="P:regulation of mitotic cell cycle"/>
    <property type="evidence" value="ECO:0007669"/>
    <property type="project" value="EnsemblMetazoa"/>
</dbReference>
<dbReference type="GO" id="GO:0007097">
    <property type="term" value="P:nuclear migration"/>
    <property type="evidence" value="ECO:0000318"/>
    <property type="project" value="GO_Central"/>
</dbReference>
<dbReference type="GO" id="GO:0042393">
    <property type="term" value="F:histone binding"/>
    <property type="evidence" value="ECO:0007669"/>
    <property type="project" value="EnsemblMetazoa"/>
</dbReference>
<dbReference type="GO" id="GO:0051664">
    <property type="term" value="P:nuclear pore localization"/>
    <property type="evidence" value="ECO:0000318"/>
    <property type="project" value="GO_Central"/>
</dbReference>
<dbReference type="PANTHER" id="PTHR45721">
    <property type="entry name" value="LAMIN DM0-RELATED"/>
    <property type="match status" value="1"/>
</dbReference>
<evidence type="ECO:0000256" key="2">
    <source>
        <dbReference type="ARBA" id="ARBA00022754"/>
    </source>
</evidence>
<evidence type="ECO:0000313" key="8">
    <source>
        <dbReference type="Proteomes" id="UP000005239"/>
    </source>
</evidence>
<feature type="compositionally biased region" description="Polar residues" evidence="6">
    <location>
        <begin position="394"/>
        <end position="403"/>
    </location>
</feature>
<feature type="coiled-coil region" evidence="5">
    <location>
        <begin position="264"/>
        <end position="372"/>
    </location>
</feature>
<evidence type="ECO:0000256" key="4">
    <source>
        <dbReference type="ARBA" id="ARBA00023242"/>
    </source>
</evidence>
<dbReference type="InterPro" id="IPR036415">
    <property type="entry name" value="Lamin_tail_dom_sf"/>
</dbReference>
<name>A0A2A6BL76_PRIPA</name>
<dbReference type="Gene3D" id="2.60.40.1260">
    <property type="entry name" value="Lamin Tail domain"/>
    <property type="match status" value="1"/>
</dbReference>
<dbReference type="SUPFAM" id="SSF64593">
    <property type="entry name" value="Intermediate filament protein, coiled coil region"/>
    <property type="match status" value="2"/>
</dbReference>
<reference evidence="7" key="2">
    <citation type="submission" date="2022-06" db="UniProtKB">
        <authorList>
            <consortium name="EnsemblMetazoa"/>
        </authorList>
    </citation>
    <scope>IDENTIFICATION</scope>
    <source>
        <strain evidence="7">PS312</strain>
    </source>
</reference>
<feature type="region of interest" description="Disordered" evidence="6">
    <location>
        <begin position="391"/>
        <end position="436"/>
    </location>
</feature>
<dbReference type="AlphaFoldDB" id="A0A2A6BL76"/>
<dbReference type="Pfam" id="PF00038">
    <property type="entry name" value="Filament"/>
    <property type="match status" value="1"/>
</dbReference>
<dbReference type="GO" id="GO:0006998">
    <property type="term" value="P:nuclear envelope organization"/>
    <property type="evidence" value="ECO:0000318"/>
    <property type="project" value="GO_Central"/>
</dbReference>
<dbReference type="GO" id="GO:0042802">
    <property type="term" value="F:identical protein binding"/>
    <property type="evidence" value="ECO:0007669"/>
    <property type="project" value="EnsemblMetazoa"/>
</dbReference>
<feature type="compositionally biased region" description="Low complexity" evidence="6">
    <location>
        <begin position="404"/>
        <end position="422"/>
    </location>
</feature>
<dbReference type="PROSITE" id="PS51842">
    <property type="entry name" value="IF_ROD_2"/>
    <property type="match status" value="1"/>
</dbReference>
<dbReference type="GO" id="GO:0051983">
    <property type="term" value="P:regulation of chromosome segregation"/>
    <property type="evidence" value="ECO:0007669"/>
    <property type="project" value="EnsemblMetazoa"/>
</dbReference>
<dbReference type="GO" id="GO:0005200">
    <property type="term" value="F:structural constituent of cytoskeleton"/>
    <property type="evidence" value="ECO:0000318"/>
    <property type="project" value="GO_Central"/>
</dbReference>
<feature type="coiled-coil region" evidence="5">
    <location>
        <begin position="106"/>
        <end position="228"/>
    </location>
</feature>
<keyword evidence="3 5" id="KW-0175">Coiled coil</keyword>
<dbReference type="InterPro" id="IPR001322">
    <property type="entry name" value="Lamin_tail_dom"/>
</dbReference>
<proteinExistence type="predicted"/>
<dbReference type="GO" id="GO:0005882">
    <property type="term" value="C:intermediate filament"/>
    <property type="evidence" value="ECO:0007669"/>
    <property type="project" value="UniProtKB-KW"/>
</dbReference>
<dbReference type="GO" id="GO:0007281">
    <property type="term" value="P:germ cell development"/>
    <property type="evidence" value="ECO:0007669"/>
    <property type="project" value="EnsemblMetazoa"/>
</dbReference>
<accession>A0A2A6BL76</accession>
<dbReference type="PANTHER" id="PTHR45721:SF11">
    <property type="entry name" value="LAMIN DM0-RELATED"/>
    <property type="match status" value="1"/>
</dbReference>
<feature type="region of interest" description="Disordered" evidence="6">
    <location>
        <begin position="1"/>
        <end position="38"/>
    </location>
</feature>
<evidence type="ECO:0000256" key="5">
    <source>
        <dbReference type="SAM" id="Coils"/>
    </source>
</evidence>
<dbReference type="GO" id="GO:0009792">
    <property type="term" value="P:embryo development ending in birth or egg hatching"/>
    <property type="evidence" value="ECO:0007669"/>
    <property type="project" value="EnsemblMetazoa"/>
</dbReference>
<dbReference type="SMART" id="SM01391">
    <property type="entry name" value="Filament"/>
    <property type="match status" value="1"/>
</dbReference>
<dbReference type="GO" id="GO:0008340">
    <property type="term" value="P:determination of adult lifespan"/>
    <property type="evidence" value="ECO:0007669"/>
    <property type="project" value="EnsemblMetazoa"/>
</dbReference>
<gene>
    <name evidence="7" type="primary">WBGene00204950</name>
</gene>
<dbReference type="Pfam" id="PF00932">
    <property type="entry name" value="LTD"/>
    <property type="match status" value="1"/>
</dbReference>
<protein>
    <submittedName>
        <fullName evidence="7">Lmn-1</fullName>
    </submittedName>
</protein>
<evidence type="ECO:0000256" key="6">
    <source>
        <dbReference type="SAM" id="MobiDB-lite"/>
    </source>
</evidence>
<dbReference type="InterPro" id="IPR039008">
    <property type="entry name" value="IF_rod_dom"/>
</dbReference>
<dbReference type="Gene3D" id="1.20.5.170">
    <property type="match status" value="1"/>
</dbReference>
<keyword evidence="4" id="KW-0539">Nucleus</keyword>
<comment type="subcellular location">
    <subcellularLocation>
        <location evidence="1">Nucleus</location>
    </subcellularLocation>
</comment>
<dbReference type="EnsemblMetazoa" id="PPA32087.1">
    <property type="protein sequence ID" value="PPA32087.1"/>
    <property type="gene ID" value="WBGene00204950"/>
</dbReference>
<reference evidence="8" key="1">
    <citation type="journal article" date="2008" name="Nat. Genet.">
        <title>The Pristionchus pacificus genome provides a unique perspective on nematode lifestyle and parasitism.</title>
        <authorList>
            <person name="Dieterich C."/>
            <person name="Clifton S.W."/>
            <person name="Schuster L.N."/>
            <person name="Chinwalla A."/>
            <person name="Delehaunty K."/>
            <person name="Dinkelacker I."/>
            <person name="Fulton L."/>
            <person name="Fulton R."/>
            <person name="Godfrey J."/>
            <person name="Minx P."/>
            <person name="Mitreva M."/>
            <person name="Roeseler W."/>
            <person name="Tian H."/>
            <person name="Witte H."/>
            <person name="Yang S.P."/>
            <person name="Wilson R.K."/>
            <person name="Sommer R.J."/>
        </authorList>
    </citation>
    <scope>NUCLEOTIDE SEQUENCE [LARGE SCALE GENOMIC DNA]</scope>
    <source>
        <strain evidence="8">PS312</strain>
    </source>
</reference>
<dbReference type="GO" id="GO:0030473">
    <property type="term" value="P:nuclear migration along microtubule"/>
    <property type="evidence" value="ECO:0007669"/>
    <property type="project" value="EnsemblMetazoa"/>
</dbReference>